<protein>
    <submittedName>
        <fullName evidence="2">Alpha/beta hydrolase family protein</fullName>
    </submittedName>
</protein>
<comment type="caution">
    <text evidence="2">The sequence shown here is derived from an EMBL/GenBank/DDBJ whole genome shotgun (WGS) entry which is preliminary data.</text>
</comment>
<dbReference type="RefSeq" id="WP_146575254.1">
    <property type="nucleotide sequence ID" value="NZ_SJPH01000009.1"/>
</dbReference>
<feature type="chain" id="PRO_5022771292" evidence="1">
    <location>
        <begin position="28"/>
        <end position="307"/>
    </location>
</feature>
<evidence type="ECO:0000313" key="3">
    <source>
        <dbReference type="Proteomes" id="UP000318995"/>
    </source>
</evidence>
<proteinExistence type="predicted"/>
<sequence precursor="true">MTGIGVTKRLDRSALWAVLLAVASAPAISLGAEGGAVVVRPFETGPIGGYDTKTPAGVPLRVEYCVPADSTPDSPILIVIPGARRNTAEYRDEWIDLAVANGFVVVTPGATHEHFPTEYDYNAGGVVDATGRLRPQHEWLFSAIEPLFDGFRLRFGLRSRSYSIYGHSAGGGFVHRFLLKVPNARVDRAVAANPAFCTYPVPDNAYPFGVGGAAVSDGDLRAWFSRPLVVLLGDRDTGPRKHPLSNGPEALEQGPNVFARGLGFFRSALVESDRLGAPFAWRLEVVNGVGHSNTHMASHAVRHLFPE</sequence>
<dbReference type="GO" id="GO:0016787">
    <property type="term" value="F:hydrolase activity"/>
    <property type="evidence" value="ECO:0007669"/>
    <property type="project" value="UniProtKB-KW"/>
</dbReference>
<evidence type="ECO:0000256" key="1">
    <source>
        <dbReference type="SAM" id="SignalP"/>
    </source>
</evidence>
<dbReference type="SUPFAM" id="SSF53474">
    <property type="entry name" value="alpha/beta-Hydrolases"/>
    <property type="match status" value="1"/>
</dbReference>
<feature type="signal peptide" evidence="1">
    <location>
        <begin position="1"/>
        <end position="27"/>
    </location>
</feature>
<dbReference type="Gene3D" id="3.40.50.1820">
    <property type="entry name" value="alpha/beta hydrolase"/>
    <property type="match status" value="1"/>
</dbReference>
<name>A0A5C5VUK5_9BACT</name>
<keyword evidence="1" id="KW-0732">Signal</keyword>
<dbReference type="EMBL" id="SJPH01000009">
    <property type="protein sequence ID" value="TWT41329.1"/>
    <property type="molecule type" value="Genomic_DNA"/>
</dbReference>
<accession>A0A5C5VUK5</accession>
<organism evidence="2 3">
    <name type="scientific">Botrimarina hoheduenensis</name>
    <dbReference type="NCBI Taxonomy" id="2528000"/>
    <lineage>
        <taxon>Bacteria</taxon>
        <taxon>Pseudomonadati</taxon>
        <taxon>Planctomycetota</taxon>
        <taxon>Planctomycetia</taxon>
        <taxon>Pirellulales</taxon>
        <taxon>Lacipirellulaceae</taxon>
        <taxon>Botrimarina</taxon>
    </lineage>
</organism>
<evidence type="ECO:0000313" key="2">
    <source>
        <dbReference type="EMBL" id="TWT41329.1"/>
    </source>
</evidence>
<dbReference type="Proteomes" id="UP000318995">
    <property type="component" value="Unassembled WGS sequence"/>
</dbReference>
<keyword evidence="2" id="KW-0378">Hydrolase</keyword>
<dbReference type="OrthoDB" id="1094867at2"/>
<keyword evidence="3" id="KW-1185">Reference proteome</keyword>
<gene>
    <name evidence="2" type="ORF">Pla111_30430</name>
</gene>
<dbReference type="AlphaFoldDB" id="A0A5C5VUK5"/>
<dbReference type="InterPro" id="IPR029058">
    <property type="entry name" value="AB_hydrolase_fold"/>
</dbReference>
<reference evidence="2 3" key="1">
    <citation type="submission" date="2019-02" db="EMBL/GenBank/DDBJ databases">
        <title>Deep-cultivation of Planctomycetes and their phenomic and genomic characterization uncovers novel biology.</title>
        <authorList>
            <person name="Wiegand S."/>
            <person name="Jogler M."/>
            <person name="Boedeker C."/>
            <person name="Pinto D."/>
            <person name="Vollmers J."/>
            <person name="Rivas-Marin E."/>
            <person name="Kohn T."/>
            <person name="Peeters S.H."/>
            <person name="Heuer A."/>
            <person name="Rast P."/>
            <person name="Oberbeckmann S."/>
            <person name="Bunk B."/>
            <person name="Jeske O."/>
            <person name="Meyerdierks A."/>
            <person name="Storesund J.E."/>
            <person name="Kallscheuer N."/>
            <person name="Luecker S."/>
            <person name="Lage O.M."/>
            <person name="Pohl T."/>
            <person name="Merkel B.J."/>
            <person name="Hornburger P."/>
            <person name="Mueller R.-W."/>
            <person name="Bruemmer F."/>
            <person name="Labrenz M."/>
            <person name="Spormann A.M."/>
            <person name="Op Den Camp H."/>
            <person name="Overmann J."/>
            <person name="Amann R."/>
            <person name="Jetten M.S.M."/>
            <person name="Mascher T."/>
            <person name="Medema M.H."/>
            <person name="Devos D.P."/>
            <person name="Kaster A.-K."/>
            <person name="Ovreas L."/>
            <person name="Rohde M."/>
            <person name="Galperin M.Y."/>
            <person name="Jogler C."/>
        </authorList>
    </citation>
    <scope>NUCLEOTIDE SEQUENCE [LARGE SCALE GENOMIC DNA]</scope>
    <source>
        <strain evidence="2 3">Pla111</strain>
    </source>
</reference>